<name>A0A1F6G6W9_9BACT</name>
<dbReference type="SUPFAM" id="SSF53271">
    <property type="entry name" value="PRTase-like"/>
    <property type="match status" value="1"/>
</dbReference>
<proteinExistence type="predicted"/>
<dbReference type="GO" id="GO:0046132">
    <property type="term" value="P:pyrimidine ribonucleoside biosynthetic process"/>
    <property type="evidence" value="ECO:0007669"/>
    <property type="project" value="TreeGrafter"/>
</dbReference>
<organism evidence="1 2">
    <name type="scientific">Candidatus Kaiserbacteria bacterium RIFOXYD1_FULL_47_14</name>
    <dbReference type="NCBI Taxonomy" id="1798533"/>
    <lineage>
        <taxon>Bacteria</taxon>
        <taxon>Candidatus Kaiseribacteriota</taxon>
    </lineage>
</organism>
<dbReference type="STRING" id="1798533.A2609_01200"/>
<protein>
    <recommendedName>
        <fullName evidence="3">Orotate phosphoribosyltransferase</fullName>
    </recommendedName>
</protein>
<evidence type="ECO:0000313" key="1">
    <source>
        <dbReference type="EMBL" id="OGG93847.1"/>
    </source>
</evidence>
<evidence type="ECO:0000313" key="2">
    <source>
        <dbReference type="Proteomes" id="UP000176867"/>
    </source>
</evidence>
<dbReference type="GO" id="GO:0006221">
    <property type="term" value="P:pyrimidine nucleotide biosynthetic process"/>
    <property type="evidence" value="ECO:0007669"/>
    <property type="project" value="TreeGrafter"/>
</dbReference>
<dbReference type="GO" id="GO:0006207">
    <property type="term" value="P:'de novo' pyrimidine nucleobase biosynthetic process"/>
    <property type="evidence" value="ECO:0007669"/>
    <property type="project" value="TreeGrafter"/>
</dbReference>
<evidence type="ECO:0008006" key="3">
    <source>
        <dbReference type="Google" id="ProtNLM"/>
    </source>
</evidence>
<dbReference type="GO" id="GO:0005737">
    <property type="term" value="C:cytoplasm"/>
    <property type="evidence" value="ECO:0007669"/>
    <property type="project" value="TreeGrafter"/>
</dbReference>
<comment type="caution">
    <text evidence="1">The sequence shown here is derived from an EMBL/GenBank/DDBJ whole genome shotgun (WGS) entry which is preliminary data.</text>
</comment>
<dbReference type="Gene3D" id="3.40.50.2020">
    <property type="match status" value="1"/>
</dbReference>
<dbReference type="EMBL" id="MFMU01000004">
    <property type="protein sequence ID" value="OGG93847.1"/>
    <property type="molecule type" value="Genomic_DNA"/>
</dbReference>
<dbReference type="InterPro" id="IPR029057">
    <property type="entry name" value="PRTase-like"/>
</dbReference>
<dbReference type="PANTHER" id="PTHR46683:SF1">
    <property type="entry name" value="OROTATE PHOSPHORIBOSYLTRANSFERASE 1-RELATED"/>
    <property type="match status" value="1"/>
</dbReference>
<gene>
    <name evidence="1" type="ORF">A2609_01200</name>
</gene>
<reference evidence="1 2" key="1">
    <citation type="journal article" date="2016" name="Nat. Commun.">
        <title>Thousands of microbial genomes shed light on interconnected biogeochemical processes in an aquifer system.</title>
        <authorList>
            <person name="Anantharaman K."/>
            <person name="Brown C.T."/>
            <person name="Hug L.A."/>
            <person name="Sharon I."/>
            <person name="Castelle C.J."/>
            <person name="Probst A.J."/>
            <person name="Thomas B.C."/>
            <person name="Singh A."/>
            <person name="Wilkins M.J."/>
            <person name="Karaoz U."/>
            <person name="Brodie E.L."/>
            <person name="Williams K.H."/>
            <person name="Hubbard S.S."/>
            <person name="Banfield J.F."/>
        </authorList>
    </citation>
    <scope>NUCLEOTIDE SEQUENCE [LARGE SCALE GENOMIC DNA]</scope>
</reference>
<accession>A0A1F6G6W9</accession>
<dbReference type="GO" id="GO:0004588">
    <property type="term" value="F:orotate phosphoribosyltransferase activity"/>
    <property type="evidence" value="ECO:0007669"/>
    <property type="project" value="TreeGrafter"/>
</dbReference>
<dbReference type="PANTHER" id="PTHR46683">
    <property type="entry name" value="OROTATE PHOSPHORIBOSYLTRANSFERASE 1-RELATED"/>
    <property type="match status" value="1"/>
</dbReference>
<dbReference type="Proteomes" id="UP000176867">
    <property type="component" value="Unassembled WGS sequence"/>
</dbReference>
<sequence length="216" mass="23918">MNSAAEAFIRYALEIGAIKLLPDEQEKNDQIPPPYRFNFESFDSKKMPILATACIEAAAGIHSGGVDILFSAGYESIFLVVAMTTEVRNTYKIMLGCALNEKRANGKNELIGTFVKKGRKVLIVGNDMAMTSSFDESIALIRSNDGIPVGCVIAFDRQEKGTGNLSVVQEFEKKHNIPVRAAATLDDLISVIRERNFVSDRRALEKITAYKERYCV</sequence>
<dbReference type="AlphaFoldDB" id="A0A1F6G6W9"/>